<dbReference type="EMBL" id="JANPWB010000001">
    <property type="protein sequence ID" value="KAJ1215374.1"/>
    <property type="molecule type" value="Genomic_DNA"/>
</dbReference>
<accession>A0AAV7WMT4</accession>
<sequence>MSARCCAHRKQEKQQGQGQKHSMNIVKEHGDDYSEGEGEEERIEVLTIDRDVGMIREGYMPPKCIVKINDKEVEVWAD</sequence>
<feature type="region of interest" description="Disordered" evidence="1">
    <location>
        <begin position="1"/>
        <end position="40"/>
    </location>
</feature>
<keyword evidence="3" id="KW-1185">Reference proteome</keyword>
<evidence type="ECO:0000256" key="1">
    <source>
        <dbReference type="SAM" id="MobiDB-lite"/>
    </source>
</evidence>
<dbReference type="Proteomes" id="UP001066276">
    <property type="component" value="Chromosome 1_1"/>
</dbReference>
<evidence type="ECO:0000313" key="2">
    <source>
        <dbReference type="EMBL" id="KAJ1215374.1"/>
    </source>
</evidence>
<protein>
    <submittedName>
        <fullName evidence="2">Uncharacterized protein</fullName>
    </submittedName>
</protein>
<gene>
    <name evidence="2" type="ORF">NDU88_002983</name>
</gene>
<organism evidence="2 3">
    <name type="scientific">Pleurodeles waltl</name>
    <name type="common">Iberian ribbed newt</name>
    <dbReference type="NCBI Taxonomy" id="8319"/>
    <lineage>
        <taxon>Eukaryota</taxon>
        <taxon>Metazoa</taxon>
        <taxon>Chordata</taxon>
        <taxon>Craniata</taxon>
        <taxon>Vertebrata</taxon>
        <taxon>Euteleostomi</taxon>
        <taxon>Amphibia</taxon>
        <taxon>Batrachia</taxon>
        <taxon>Caudata</taxon>
        <taxon>Salamandroidea</taxon>
        <taxon>Salamandridae</taxon>
        <taxon>Pleurodelinae</taxon>
        <taxon>Pleurodeles</taxon>
    </lineage>
</organism>
<proteinExistence type="predicted"/>
<feature type="compositionally biased region" description="Basic residues" evidence="1">
    <location>
        <begin position="1"/>
        <end position="11"/>
    </location>
</feature>
<dbReference type="AlphaFoldDB" id="A0AAV7WMT4"/>
<comment type="caution">
    <text evidence="2">The sequence shown here is derived from an EMBL/GenBank/DDBJ whole genome shotgun (WGS) entry which is preliminary data.</text>
</comment>
<reference evidence="2" key="1">
    <citation type="journal article" date="2022" name="bioRxiv">
        <title>Sequencing and chromosome-scale assembly of the giantPleurodeles waltlgenome.</title>
        <authorList>
            <person name="Brown T."/>
            <person name="Elewa A."/>
            <person name="Iarovenko S."/>
            <person name="Subramanian E."/>
            <person name="Araus A.J."/>
            <person name="Petzold A."/>
            <person name="Susuki M."/>
            <person name="Suzuki K.-i.T."/>
            <person name="Hayashi T."/>
            <person name="Toyoda A."/>
            <person name="Oliveira C."/>
            <person name="Osipova E."/>
            <person name="Leigh N.D."/>
            <person name="Simon A."/>
            <person name="Yun M.H."/>
        </authorList>
    </citation>
    <scope>NUCLEOTIDE SEQUENCE</scope>
    <source>
        <strain evidence="2">20211129_DDA</strain>
        <tissue evidence="2">Liver</tissue>
    </source>
</reference>
<evidence type="ECO:0000313" key="3">
    <source>
        <dbReference type="Proteomes" id="UP001066276"/>
    </source>
</evidence>
<name>A0AAV7WMT4_PLEWA</name>